<protein>
    <submittedName>
        <fullName evidence="1">Uncharacterized protein</fullName>
    </submittedName>
</protein>
<dbReference type="EMBL" id="CADCVF010000084">
    <property type="protein sequence ID" value="CAA9472605.1"/>
    <property type="molecule type" value="Genomic_DNA"/>
</dbReference>
<proteinExistence type="predicted"/>
<organism evidence="1">
    <name type="scientific">uncultured Rubrobacteraceae bacterium</name>
    <dbReference type="NCBI Taxonomy" id="349277"/>
    <lineage>
        <taxon>Bacteria</taxon>
        <taxon>Bacillati</taxon>
        <taxon>Actinomycetota</taxon>
        <taxon>Rubrobacteria</taxon>
        <taxon>Rubrobacterales</taxon>
        <taxon>Rubrobacteraceae</taxon>
        <taxon>environmental samples</taxon>
    </lineage>
</organism>
<accession>A0A6J4RFX6</accession>
<feature type="non-terminal residue" evidence="1">
    <location>
        <position position="39"/>
    </location>
</feature>
<feature type="non-terminal residue" evidence="1">
    <location>
        <position position="1"/>
    </location>
</feature>
<name>A0A6J4RFX6_9ACTN</name>
<evidence type="ECO:0000313" key="1">
    <source>
        <dbReference type="EMBL" id="CAA9472605.1"/>
    </source>
</evidence>
<sequence>GDRTRSLQWCWEGALLDEVGRSDARVARQGAPLPHWHCV</sequence>
<gene>
    <name evidence="1" type="ORF">AVDCRST_MAG58-4037</name>
</gene>
<dbReference type="AlphaFoldDB" id="A0A6J4RFX6"/>
<reference evidence="1" key="1">
    <citation type="submission" date="2020-02" db="EMBL/GenBank/DDBJ databases">
        <authorList>
            <person name="Meier V. D."/>
        </authorList>
    </citation>
    <scope>NUCLEOTIDE SEQUENCE</scope>
    <source>
        <strain evidence="1">AVDCRST_MAG58</strain>
    </source>
</reference>